<dbReference type="InterPro" id="IPR036400">
    <property type="entry name" value="Cyt_B5-like_heme/steroid_sf"/>
</dbReference>
<dbReference type="PROSITE" id="PS00191">
    <property type="entry name" value="CYTOCHROME_B5_1"/>
    <property type="match status" value="1"/>
</dbReference>
<feature type="transmembrane region" description="Helical" evidence="11">
    <location>
        <begin position="113"/>
        <end position="137"/>
    </location>
</feature>
<dbReference type="AlphaFoldDB" id="A0AAD5Y416"/>
<dbReference type="EMBL" id="JADGJW010000009">
    <property type="protein sequence ID" value="KAJ3227900.1"/>
    <property type="molecule type" value="Genomic_DNA"/>
</dbReference>
<dbReference type="SMART" id="SM01117">
    <property type="entry name" value="Cyt-b5"/>
    <property type="match status" value="1"/>
</dbReference>
<name>A0AAD5Y416_9FUNG</name>
<dbReference type="InterPro" id="IPR001199">
    <property type="entry name" value="Cyt_B5-like_heme/steroid-bd"/>
</dbReference>
<keyword evidence="14" id="KW-1185">Reference proteome</keyword>
<keyword evidence="5" id="KW-0479">Metal-binding</keyword>
<evidence type="ECO:0000256" key="8">
    <source>
        <dbReference type="ARBA" id="ARBA00023004"/>
    </source>
</evidence>
<dbReference type="InterPro" id="IPR005804">
    <property type="entry name" value="FA_desaturase_dom"/>
</dbReference>
<feature type="transmembrane region" description="Helical" evidence="11">
    <location>
        <begin position="249"/>
        <end position="271"/>
    </location>
</feature>
<comment type="subcellular location">
    <subcellularLocation>
        <location evidence="1">Membrane</location>
        <topology evidence="1">Multi-pass membrane protein</topology>
    </subcellularLocation>
</comment>
<dbReference type="Gene3D" id="3.10.120.10">
    <property type="entry name" value="Cytochrome b5-like heme/steroid binding domain"/>
    <property type="match status" value="1"/>
</dbReference>
<evidence type="ECO:0000259" key="12">
    <source>
        <dbReference type="PROSITE" id="PS50255"/>
    </source>
</evidence>
<evidence type="ECO:0000256" key="5">
    <source>
        <dbReference type="ARBA" id="ARBA00022723"/>
    </source>
</evidence>
<keyword evidence="3" id="KW-0349">Heme</keyword>
<comment type="caution">
    <text evidence="13">The sequence shown here is derived from an EMBL/GenBank/DDBJ whole genome shotgun (WGS) entry which is preliminary data.</text>
</comment>
<evidence type="ECO:0000256" key="11">
    <source>
        <dbReference type="SAM" id="Phobius"/>
    </source>
</evidence>
<dbReference type="Pfam" id="PF00487">
    <property type="entry name" value="FA_desaturase"/>
    <property type="match status" value="1"/>
</dbReference>
<keyword evidence="7" id="KW-0560">Oxidoreductase</keyword>
<keyword evidence="6 11" id="KW-1133">Transmembrane helix</keyword>
<dbReference type="SUPFAM" id="SSF55856">
    <property type="entry name" value="Cytochrome b5-like heme/steroid binding domain"/>
    <property type="match status" value="1"/>
</dbReference>
<dbReference type="GO" id="GO:0006629">
    <property type="term" value="P:lipid metabolic process"/>
    <property type="evidence" value="ECO:0007669"/>
    <property type="project" value="UniProtKB-KW"/>
</dbReference>
<evidence type="ECO:0000256" key="1">
    <source>
        <dbReference type="ARBA" id="ARBA00004141"/>
    </source>
</evidence>
<comment type="similarity">
    <text evidence="2">Belongs to the fatty acid desaturase type 1 family.</text>
</comment>
<evidence type="ECO:0000313" key="14">
    <source>
        <dbReference type="Proteomes" id="UP001211065"/>
    </source>
</evidence>
<evidence type="ECO:0000256" key="2">
    <source>
        <dbReference type="ARBA" id="ARBA00009295"/>
    </source>
</evidence>
<dbReference type="PANTHER" id="PTHR19353">
    <property type="entry name" value="FATTY ACID DESATURASE 2"/>
    <property type="match status" value="1"/>
</dbReference>
<sequence>MPSVPTFTWSQVEASNSDLSKDKLIVINDKVYSIGGDFVYWHPGGKVALSQTGRDATGAFDQFHSESVQEVLSDFYLGDIAPTERREASSFRKDIEKLQNEFQKAGLFEASKIYYFFKVLFNISLWAAAVSILHIFGHNTYGVLISASILAIFWQQCGWLAHDFLHHQVFKNRTLNNYMGIFVGNICQGFSVSWWKNKHCTHHSMPNVHLIDTDIDTMPFLAWSEHALEFFNDLTDKQAAKFLVSYQPILYFPILTLARLSWAFASIIYCITTPSTLFETSIFLFVERFSLLMHWGWYLFISFYYLSPMMAIVYIFVSQAICGFLLAIVFSINHNGMPILDTKEASKVDFYEMQVMTGRDVTSNIFNDWFTGGLNYQIEHHIWPTLPRHNFHLVTEKVQSLCKKHNVPYHSTSLVNGVNEIIQRLDKISKLAKKTKFQ</sequence>
<keyword evidence="8" id="KW-0408">Iron</keyword>
<feature type="transmembrane region" description="Helical" evidence="11">
    <location>
        <begin position="143"/>
        <end position="165"/>
    </location>
</feature>
<feature type="transmembrane region" description="Helical" evidence="11">
    <location>
        <begin position="311"/>
        <end position="332"/>
    </location>
</feature>
<dbReference type="GO" id="GO:0020037">
    <property type="term" value="F:heme binding"/>
    <property type="evidence" value="ECO:0007669"/>
    <property type="project" value="InterPro"/>
</dbReference>
<evidence type="ECO:0000256" key="6">
    <source>
        <dbReference type="ARBA" id="ARBA00022989"/>
    </source>
</evidence>
<dbReference type="Proteomes" id="UP001211065">
    <property type="component" value="Unassembled WGS sequence"/>
</dbReference>
<evidence type="ECO:0000256" key="4">
    <source>
        <dbReference type="ARBA" id="ARBA00022692"/>
    </source>
</evidence>
<dbReference type="Pfam" id="PF00173">
    <property type="entry name" value="Cyt-b5"/>
    <property type="match status" value="1"/>
</dbReference>
<dbReference type="PROSITE" id="PS50255">
    <property type="entry name" value="CYTOCHROME_B5_2"/>
    <property type="match status" value="1"/>
</dbReference>
<keyword evidence="9" id="KW-0443">Lipid metabolism</keyword>
<feature type="transmembrane region" description="Helical" evidence="11">
    <location>
        <begin position="177"/>
        <end position="195"/>
    </location>
</feature>
<gene>
    <name evidence="13" type="ORF">HK099_008310</name>
</gene>
<keyword evidence="10 11" id="KW-0472">Membrane</keyword>
<evidence type="ECO:0000256" key="9">
    <source>
        <dbReference type="ARBA" id="ARBA00023098"/>
    </source>
</evidence>
<dbReference type="PIRSF" id="PIRSF015921">
    <property type="entry name" value="FA_sphinglp_des"/>
    <property type="match status" value="1"/>
</dbReference>
<evidence type="ECO:0000256" key="10">
    <source>
        <dbReference type="ARBA" id="ARBA00023136"/>
    </source>
</evidence>
<dbReference type="PANTHER" id="PTHR19353:SF88">
    <property type="entry name" value="DELTA(5) FATTY ACID DESATURASE FAT-4"/>
    <property type="match status" value="1"/>
</dbReference>
<evidence type="ECO:0000313" key="13">
    <source>
        <dbReference type="EMBL" id="KAJ3227900.1"/>
    </source>
</evidence>
<keyword evidence="4 11" id="KW-0812">Transmembrane</keyword>
<dbReference type="CDD" id="cd03506">
    <property type="entry name" value="Delta6-FADS-like"/>
    <property type="match status" value="1"/>
</dbReference>
<dbReference type="GO" id="GO:0016020">
    <property type="term" value="C:membrane"/>
    <property type="evidence" value="ECO:0007669"/>
    <property type="project" value="UniProtKB-SubCell"/>
</dbReference>
<dbReference type="InterPro" id="IPR018506">
    <property type="entry name" value="Cyt_B5_heme-BS"/>
</dbReference>
<reference evidence="13" key="1">
    <citation type="submission" date="2020-05" db="EMBL/GenBank/DDBJ databases">
        <title>Phylogenomic resolution of chytrid fungi.</title>
        <authorList>
            <person name="Stajich J.E."/>
            <person name="Amses K."/>
            <person name="Simmons R."/>
            <person name="Seto K."/>
            <person name="Myers J."/>
            <person name="Bonds A."/>
            <person name="Quandt C.A."/>
            <person name="Barry K."/>
            <person name="Liu P."/>
            <person name="Grigoriev I."/>
            <person name="Longcore J.E."/>
            <person name="James T.Y."/>
        </authorList>
    </citation>
    <scope>NUCLEOTIDE SEQUENCE</scope>
    <source>
        <strain evidence="13">JEL0476</strain>
    </source>
</reference>
<organism evidence="13 14">
    <name type="scientific">Clydaea vesicula</name>
    <dbReference type="NCBI Taxonomy" id="447962"/>
    <lineage>
        <taxon>Eukaryota</taxon>
        <taxon>Fungi</taxon>
        <taxon>Fungi incertae sedis</taxon>
        <taxon>Chytridiomycota</taxon>
        <taxon>Chytridiomycota incertae sedis</taxon>
        <taxon>Chytridiomycetes</taxon>
        <taxon>Lobulomycetales</taxon>
        <taxon>Lobulomycetaceae</taxon>
        <taxon>Clydaea</taxon>
    </lineage>
</organism>
<dbReference type="GO" id="GO:0016717">
    <property type="term" value="F:oxidoreductase activity, acting on paired donors, with oxidation of a pair of donors resulting in the reduction of molecular oxygen to two molecules of water"/>
    <property type="evidence" value="ECO:0007669"/>
    <property type="project" value="TreeGrafter"/>
</dbReference>
<evidence type="ECO:0000256" key="3">
    <source>
        <dbReference type="ARBA" id="ARBA00022617"/>
    </source>
</evidence>
<accession>A0AAD5Y416</accession>
<feature type="domain" description="Cytochrome b5 heme-binding" evidence="12">
    <location>
        <begin position="4"/>
        <end position="81"/>
    </location>
</feature>
<protein>
    <recommendedName>
        <fullName evidence="12">Cytochrome b5 heme-binding domain-containing protein</fullName>
    </recommendedName>
</protein>
<proteinExistence type="inferred from homology"/>
<dbReference type="GO" id="GO:0046872">
    <property type="term" value="F:metal ion binding"/>
    <property type="evidence" value="ECO:0007669"/>
    <property type="project" value="UniProtKB-KW"/>
</dbReference>
<dbReference type="InterPro" id="IPR012171">
    <property type="entry name" value="Fatty_acid_desaturase"/>
</dbReference>
<evidence type="ECO:0000256" key="7">
    <source>
        <dbReference type="ARBA" id="ARBA00023002"/>
    </source>
</evidence>
<feature type="transmembrane region" description="Helical" evidence="11">
    <location>
        <begin position="283"/>
        <end position="305"/>
    </location>
</feature>